<organism evidence="2 3">
    <name type="scientific">Capillimicrobium parvum</name>
    <dbReference type="NCBI Taxonomy" id="2884022"/>
    <lineage>
        <taxon>Bacteria</taxon>
        <taxon>Bacillati</taxon>
        <taxon>Actinomycetota</taxon>
        <taxon>Thermoleophilia</taxon>
        <taxon>Solirubrobacterales</taxon>
        <taxon>Capillimicrobiaceae</taxon>
        <taxon>Capillimicrobium</taxon>
    </lineage>
</organism>
<dbReference type="AlphaFoldDB" id="A0A9E7BYV9"/>
<dbReference type="Proteomes" id="UP001162834">
    <property type="component" value="Chromosome"/>
</dbReference>
<dbReference type="KEGG" id="sbae:DSM104329_00247"/>
<name>A0A9E7BYV9_9ACTN</name>
<dbReference type="EMBL" id="CP087164">
    <property type="protein sequence ID" value="UGS33882.1"/>
    <property type="molecule type" value="Genomic_DNA"/>
</dbReference>
<evidence type="ECO:0000313" key="2">
    <source>
        <dbReference type="EMBL" id="UGS33882.1"/>
    </source>
</evidence>
<sequence length="275" mass="28867">MRVVPTVPLPRAVPRKLYMSVCCPVDYRRTRPGWRCVPGPLTTPHCGLIATDCRAGALRSHQTVDPTSRCRQSIAVLNRAAPDAASDPVPRGAIRGRGNHCSSTQGRAGKKIRRHPTGLPCRLLAHVVAAEPIPRMRLPGSTCMSDEPSKGAASGGTGDVAVVPQARQDATPGAGEAADGVAAASGARVVAAVPHPSPQDGGVNGGLVAATQRLRLLIDWSSTGLRPVAACGTAHSRARLVARRPSQGTARPAFTRRGPWPARSYGRRQVREVAQ</sequence>
<evidence type="ECO:0000256" key="1">
    <source>
        <dbReference type="SAM" id="MobiDB-lite"/>
    </source>
</evidence>
<feature type="region of interest" description="Disordered" evidence="1">
    <location>
        <begin position="139"/>
        <end position="159"/>
    </location>
</feature>
<proteinExistence type="predicted"/>
<protein>
    <submittedName>
        <fullName evidence="2">Uncharacterized protein</fullName>
    </submittedName>
</protein>
<gene>
    <name evidence="2" type="ORF">DSM104329_00247</name>
</gene>
<accession>A0A9E7BYV9</accession>
<feature type="region of interest" description="Disordered" evidence="1">
    <location>
        <begin position="243"/>
        <end position="275"/>
    </location>
</feature>
<evidence type="ECO:0000313" key="3">
    <source>
        <dbReference type="Proteomes" id="UP001162834"/>
    </source>
</evidence>
<feature type="region of interest" description="Disordered" evidence="1">
    <location>
        <begin position="81"/>
        <end position="114"/>
    </location>
</feature>
<reference evidence="2" key="1">
    <citation type="journal article" date="2022" name="Int. J. Syst. Evol. Microbiol.">
        <title>Pseudomonas aegrilactucae sp. nov. and Pseudomonas morbosilactucae sp. nov., pathogens causing bacterial rot of lettuce in Japan.</title>
        <authorList>
            <person name="Sawada H."/>
            <person name="Fujikawa T."/>
            <person name="Satou M."/>
        </authorList>
    </citation>
    <scope>NUCLEOTIDE SEQUENCE</scope>
    <source>
        <strain evidence="2">0166_1</strain>
    </source>
</reference>
<keyword evidence="3" id="KW-1185">Reference proteome</keyword>